<proteinExistence type="inferred from homology"/>
<reference evidence="5" key="1">
    <citation type="submission" date="2022-01" db="EMBL/GenBank/DDBJ databases">
        <title>Antribacter sp. nov., isolated from Guizhou of China.</title>
        <authorList>
            <person name="Chengliang C."/>
            <person name="Ya Z."/>
        </authorList>
    </citation>
    <scope>NUCLEOTIDE SEQUENCE</scope>
    <source>
        <strain evidence="5">KLBMP 9083</strain>
    </source>
</reference>
<accession>A0AA41QH75</accession>
<keyword evidence="6" id="KW-1185">Reference proteome</keyword>
<keyword evidence="3" id="KW-0233">DNA recombination</keyword>
<name>A0AA41QH75_9MICO</name>
<gene>
    <name evidence="5" type="ORF">L1785_18860</name>
</gene>
<evidence type="ECO:0000313" key="6">
    <source>
        <dbReference type="Proteomes" id="UP001165405"/>
    </source>
</evidence>
<dbReference type="InterPro" id="IPR013762">
    <property type="entry name" value="Integrase-like_cat_sf"/>
</dbReference>
<comment type="similarity">
    <text evidence="1">Belongs to the 'phage' integrase family.</text>
</comment>
<organism evidence="5 6">
    <name type="scientific">Antribacter soli</name>
    <dbReference type="NCBI Taxonomy" id="2910976"/>
    <lineage>
        <taxon>Bacteria</taxon>
        <taxon>Bacillati</taxon>
        <taxon>Actinomycetota</taxon>
        <taxon>Actinomycetes</taxon>
        <taxon>Micrococcales</taxon>
        <taxon>Promicromonosporaceae</taxon>
        <taxon>Antribacter</taxon>
    </lineage>
</organism>
<dbReference type="GO" id="GO:0015074">
    <property type="term" value="P:DNA integration"/>
    <property type="evidence" value="ECO:0007669"/>
    <property type="project" value="InterPro"/>
</dbReference>
<feature type="domain" description="Tyr recombinase" evidence="4">
    <location>
        <begin position="194"/>
        <end position="408"/>
    </location>
</feature>
<dbReference type="Proteomes" id="UP001165405">
    <property type="component" value="Unassembled WGS sequence"/>
</dbReference>
<dbReference type="RefSeq" id="WP_236090846.1">
    <property type="nucleotide sequence ID" value="NZ_JAKGSG010000053.1"/>
</dbReference>
<dbReference type="CDD" id="cd00397">
    <property type="entry name" value="DNA_BRE_C"/>
    <property type="match status" value="1"/>
</dbReference>
<dbReference type="EMBL" id="JAKGSG010000053">
    <property type="protein sequence ID" value="MCF4123041.1"/>
    <property type="molecule type" value="Genomic_DNA"/>
</dbReference>
<dbReference type="GO" id="GO:0006310">
    <property type="term" value="P:DNA recombination"/>
    <property type="evidence" value="ECO:0007669"/>
    <property type="project" value="UniProtKB-KW"/>
</dbReference>
<dbReference type="GO" id="GO:0003677">
    <property type="term" value="F:DNA binding"/>
    <property type="evidence" value="ECO:0007669"/>
    <property type="project" value="UniProtKB-KW"/>
</dbReference>
<evidence type="ECO:0000259" key="4">
    <source>
        <dbReference type="PROSITE" id="PS51898"/>
    </source>
</evidence>
<dbReference type="InterPro" id="IPR010998">
    <property type="entry name" value="Integrase_recombinase_N"/>
</dbReference>
<dbReference type="PANTHER" id="PTHR30349">
    <property type="entry name" value="PHAGE INTEGRASE-RELATED"/>
    <property type="match status" value="1"/>
</dbReference>
<dbReference type="Gene3D" id="1.10.443.10">
    <property type="entry name" value="Intergrase catalytic core"/>
    <property type="match status" value="1"/>
</dbReference>
<dbReference type="InterPro" id="IPR050090">
    <property type="entry name" value="Tyrosine_recombinase_XerCD"/>
</dbReference>
<evidence type="ECO:0000256" key="2">
    <source>
        <dbReference type="ARBA" id="ARBA00023125"/>
    </source>
</evidence>
<dbReference type="Gene3D" id="1.10.150.130">
    <property type="match status" value="1"/>
</dbReference>
<dbReference type="AlphaFoldDB" id="A0AA41QH75"/>
<evidence type="ECO:0000256" key="3">
    <source>
        <dbReference type="ARBA" id="ARBA00023172"/>
    </source>
</evidence>
<dbReference type="SUPFAM" id="SSF56349">
    <property type="entry name" value="DNA breaking-rejoining enzymes"/>
    <property type="match status" value="1"/>
</dbReference>
<dbReference type="InterPro" id="IPR002104">
    <property type="entry name" value="Integrase_catalytic"/>
</dbReference>
<evidence type="ECO:0000256" key="1">
    <source>
        <dbReference type="ARBA" id="ARBA00008857"/>
    </source>
</evidence>
<protein>
    <submittedName>
        <fullName evidence="5">Site-specific integrase</fullName>
    </submittedName>
</protein>
<evidence type="ECO:0000313" key="5">
    <source>
        <dbReference type="EMBL" id="MCF4123041.1"/>
    </source>
</evidence>
<dbReference type="InterPro" id="IPR011010">
    <property type="entry name" value="DNA_brk_join_enz"/>
</dbReference>
<dbReference type="Pfam" id="PF00589">
    <property type="entry name" value="Phage_integrase"/>
    <property type="match status" value="1"/>
</dbReference>
<sequence length="408" mass="44957">MSGRDPETLTKHGSRYVTSDGTSVKPDVWTALVYVRDADGVRRRVKRFGVTKDEARAELEAAIGDRHAPSTAEIKPTTTVARLGKLWWDNIERASQHSEDTLRLYELNLDKYVTTGALAHLQVREVNAGRVADFLHSLIDKSTGKGRGTAKTVRTVLRGMFTLAVSNGAIDRNPVREAEPITAPRKVVQRIETAKRDQFTDTEKKQILHVADTVAKHNRRDVGDLIAFMQGTGVRIGEALALRWDDLDLVEGTAETGLHTVTRPRGGSLEIVEHGSTKIGDRILKLPPWLVVRLLDRMTRVPANELNLVFPTATYPTAKNGAATRRGGTLRDVANTTKQIRQVFEDAGVEVPKGQGSHLFRKSVASKLNRAGLSDREVANQLGHASTKTTRDIYMSRKTVGEAAAELL</sequence>
<dbReference type="PROSITE" id="PS51898">
    <property type="entry name" value="TYR_RECOMBINASE"/>
    <property type="match status" value="1"/>
</dbReference>
<dbReference type="PANTHER" id="PTHR30349:SF41">
    <property type="entry name" value="INTEGRASE_RECOMBINASE PROTEIN MJ0367-RELATED"/>
    <property type="match status" value="1"/>
</dbReference>
<keyword evidence="2" id="KW-0238">DNA-binding</keyword>
<comment type="caution">
    <text evidence="5">The sequence shown here is derived from an EMBL/GenBank/DDBJ whole genome shotgun (WGS) entry which is preliminary data.</text>
</comment>